<organism evidence="2 3">
    <name type="scientific">Rhodocollybia butyracea</name>
    <dbReference type="NCBI Taxonomy" id="206335"/>
    <lineage>
        <taxon>Eukaryota</taxon>
        <taxon>Fungi</taxon>
        <taxon>Dikarya</taxon>
        <taxon>Basidiomycota</taxon>
        <taxon>Agaricomycotina</taxon>
        <taxon>Agaricomycetes</taxon>
        <taxon>Agaricomycetidae</taxon>
        <taxon>Agaricales</taxon>
        <taxon>Marasmiineae</taxon>
        <taxon>Omphalotaceae</taxon>
        <taxon>Rhodocollybia</taxon>
    </lineage>
</organism>
<name>A0A9P5PJJ0_9AGAR</name>
<dbReference type="Proteomes" id="UP000772434">
    <property type="component" value="Unassembled WGS sequence"/>
</dbReference>
<evidence type="ECO:0008006" key="4">
    <source>
        <dbReference type="Google" id="ProtNLM"/>
    </source>
</evidence>
<gene>
    <name evidence="2" type="ORF">BDP27DRAFT_1367779</name>
</gene>
<proteinExistence type="predicted"/>
<protein>
    <recommendedName>
        <fullName evidence="4">F-box domain-containing protein</fullName>
    </recommendedName>
</protein>
<dbReference type="OrthoDB" id="3211970at2759"/>
<reference evidence="2" key="1">
    <citation type="submission" date="2020-11" db="EMBL/GenBank/DDBJ databases">
        <authorList>
            <consortium name="DOE Joint Genome Institute"/>
            <person name="Ahrendt S."/>
            <person name="Riley R."/>
            <person name="Andreopoulos W."/>
            <person name="Labutti K."/>
            <person name="Pangilinan J."/>
            <person name="Ruiz-Duenas F.J."/>
            <person name="Barrasa J.M."/>
            <person name="Sanchez-Garcia M."/>
            <person name="Camarero S."/>
            <person name="Miyauchi S."/>
            <person name="Serrano A."/>
            <person name="Linde D."/>
            <person name="Babiker R."/>
            <person name="Drula E."/>
            <person name="Ayuso-Fernandez I."/>
            <person name="Pacheco R."/>
            <person name="Padilla G."/>
            <person name="Ferreira P."/>
            <person name="Barriuso J."/>
            <person name="Kellner H."/>
            <person name="Castanera R."/>
            <person name="Alfaro M."/>
            <person name="Ramirez L."/>
            <person name="Pisabarro A.G."/>
            <person name="Kuo A."/>
            <person name="Tritt A."/>
            <person name="Lipzen A."/>
            <person name="He G."/>
            <person name="Yan M."/>
            <person name="Ng V."/>
            <person name="Cullen D."/>
            <person name="Martin F."/>
            <person name="Rosso M.-N."/>
            <person name="Henrissat B."/>
            <person name="Hibbett D."/>
            <person name="Martinez A.T."/>
            <person name="Grigoriev I.V."/>
        </authorList>
    </citation>
    <scope>NUCLEOTIDE SEQUENCE</scope>
    <source>
        <strain evidence="2">AH 40177</strain>
    </source>
</reference>
<accession>A0A9P5PJJ0</accession>
<evidence type="ECO:0000313" key="2">
    <source>
        <dbReference type="EMBL" id="KAF9063777.1"/>
    </source>
</evidence>
<keyword evidence="1" id="KW-0812">Transmembrane</keyword>
<evidence type="ECO:0000313" key="3">
    <source>
        <dbReference type="Proteomes" id="UP000772434"/>
    </source>
</evidence>
<keyword evidence="3" id="KW-1185">Reference proteome</keyword>
<dbReference type="EMBL" id="JADNRY010000139">
    <property type="protein sequence ID" value="KAF9063777.1"/>
    <property type="molecule type" value="Genomic_DNA"/>
</dbReference>
<comment type="caution">
    <text evidence="2">The sequence shown here is derived from an EMBL/GenBank/DDBJ whole genome shotgun (WGS) entry which is preliminary data.</text>
</comment>
<dbReference type="AlphaFoldDB" id="A0A9P5PJJ0"/>
<evidence type="ECO:0000256" key="1">
    <source>
        <dbReference type="SAM" id="Phobius"/>
    </source>
</evidence>
<sequence length="552" mass="60900">MSELHYRYVKLGSTPQVPGLRSAAHPGSKIEAAILMVKCQEPTRRLEEDIEIELVISSKFCAGDAEDRIRYPHGGGKKQDQVKTSAAGGTGNGRLKRLFASGQAQLMINGKGNVASNGGHKGVVFSESTKNLREFLGPPDILSVRKTCKRFQAITLGRHVWTTAYKSSEDKFMPAVDLDSQTVGDLERVLLHAYQLDTLWATPSAKPVCKHYWSIDSAAYGGQSFDGIELYRVAILSSRIPRFMETALDWSGTVENGDCDFFFLFLDCILILFLIPAFTGSEMLLLKISPLGAVSVDNFPILNVDKADELYLSDDGFAIIQDKTMRSIRAVHLPSQAVYPIHSEFKCNHVDVSSVPIFLPGGYVLLEFMSSCGNSGHHFELYRLSDYTAGTLLLPTHQGNFDNDSDLSLLSCDIPLNDGAEFTGRIWLLMDRDEGPQPLCITLDTGGCLTFSEAPFLDSLSELQLTLHPEGKSRGIAAERSKEGSGGKAYWVLCHVSMDTEEPLIHTGARLEMHGMDVPLVDVSQGFVITQTRESIFRGQRMWIEISFICPS</sequence>
<feature type="transmembrane region" description="Helical" evidence="1">
    <location>
        <begin position="261"/>
        <end position="279"/>
    </location>
</feature>
<keyword evidence="1" id="KW-1133">Transmembrane helix</keyword>
<keyword evidence="1" id="KW-0472">Membrane</keyword>